<evidence type="ECO:0000256" key="2">
    <source>
        <dbReference type="ARBA" id="ARBA00004286"/>
    </source>
</evidence>
<dbReference type="InterPro" id="IPR003511">
    <property type="entry name" value="HORMA_dom"/>
</dbReference>
<evidence type="ECO:0000256" key="6">
    <source>
        <dbReference type="SAM" id="MobiDB-lite"/>
    </source>
</evidence>
<dbReference type="GO" id="GO:0005694">
    <property type="term" value="C:chromosome"/>
    <property type="evidence" value="ECO:0007669"/>
    <property type="project" value="UniProtKB-SubCell"/>
</dbReference>
<dbReference type="GO" id="GO:0005634">
    <property type="term" value="C:nucleus"/>
    <property type="evidence" value="ECO:0007669"/>
    <property type="project" value="UniProtKB-SubCell"/>
</dbReference>
<dbReference type="Gene3D" id="3.30.900.10">
    <property type="entry name" value="HORMA domain"/>
    <property type="match status" value="1"/>
</dbReference>
<feature type="region of interest" description="Disordered" evidence="6">
    <location>
        <begin position="432"/>
        <end position="452"/>
    </location>
</feature>
<evidence type="ECO:0000259" key="7">
    <source>
        <dbReference type="PROSITE" id="PS50815"/>
    </source>
</evidence>
<keyword evidence="4" id="KW-0539">Nucleus</keyword>
<keyword evidence="9" id="KW-1185">Reference proteome</keyword>
<evidence type="ECO:0000256" key="5">
    <source>
        <dbReference type="ARBA" id="ARBA00023254"/>
    </source>
</evidence>
<feature type="region of interest" description="Disordered" evidence="6">
    <location>
        <begin position="1"/>
        <end position="34"/>
    </location>
</feature>
<reference evidence="8" key="1">
    <citation type="journal article" date="2021" name="Nat. Commun.">
        <title>Genetic determinants of endophytism in the Arabidopsis root mycobiome.</title>
        <authorList>
            <person name="Mesny F."/>
            <person name="Miyauchi S."/>
            <person name="Thiergart T."/>
            <person name="Pickel B."/>
            <person name="Atanasova L."/>
            <person name="Karlsson M."/>
            <person name="Huettel B."/>
            <person name="Barry K.W."/>
            <person name="Haridas S."/>
            <person name="Chen C."/>
            <person name="Bauer D."/>
            <person name="Andreopoulos W."/>
            <person name="Pangilinan J."/>
            <person name="LaButti K."/>
            <person name="Riley R."/>
            <person name="Lipzen A."/>
            <person name="Clum A."/>
            <person name="Drula E."/>
            <person name="Henrissat B."/>
            <person name="Kohler A."/>
            <person name="Grigoriev I.V."/>
            <person name="Martin F.M."/>
            <person name="Hacquard S."/>
        </authorList>
    </citation>
    <scope>NUCLEOTIDE SEQUENCE</scope>
    <source>
        <strain evidence="8">MPI-CAGE-CH-0243</strain>
    </source>
</reference>
<comment type="subcellular location">
    <subcellularLocation>
        <location evidence="2">Chromosome</location>
    </subcellularLocation>
    <subcellularLocation>
        <location evidence="1">Nucleus</location>
    </subcellularLocation>
</comment>
<dbReference type="GO" id="GO:0051321">
    <property type="term" value="P:meiotic cell cycle"/>
    <property type="evidence" value="ECO:0007669"/>
    <property type="project" value="UniProtKB-KW"/>
</dbReference>
<dbReference type="Pfam" id="PF02301">
    <property type="entry name" value="HORMA"/>
    <property type="match status" value="1"/>
</dbReference>
<evidence type="ECO:0000313" key="9">
    <source>
        <dbReference type="Proteomes" id="UP000700596"/>
    </source>
</evidence>
<feature type="compositionally biased region" description="Polar residues" evidence="6">
    <location>
        <begin position="7"/>
        <end position="34"/>
    </location>
</feature>
<gene>
    <name evidence="8" type="ORF">B0J11DRAFT_172030</name>
</gene>
<dbReference type="SUPFAM" id="SSF56019">
    <property type="entry name" value="The spindle assembly checkpoint protein mad2"/>
    <property type="match status" value="1"/>
</dbReference>
<dbReference type="PANTHER" id="PTHR48225:SF7">
    <property type="entry name" value="MEIOSIS-SPECIFIC PROTEIN HOP1"/>
    <property type="match status" value="1"/>
</dbReference>
<evidence type="ECO:0000313" key="8">
    <source>
        <dbReference type="EMBL" id="KAH7135833.1"/>
    </source>
</evidence>
<dbReference type="InterPro" id="IPR051294">
    <property type="entry name" value="HORMA_MeioticProgression"/>
</dbReference>
<dbReference type="Gene3D" id="3.30.40.10">
    <property type="entry name" value="Zinc/RING finger domain, C3HC4 (zinc finger)"/>
    <property type="match status" value="1"/>
</dbReference>
<dbReference type="PANTHER" id="PTHR48225">
    <property type="entry name" value="HORMA DOMAIN-CONTAINING PROTEIN 1"/>
    <property type="match status" value="1"/>
</dbReference>
<dbReference type="InterPro" id="IPR036570">
    <property type="entry name" value="HORMA_dom_sf"/>
</dbReference>
<dbReference type="InterPro" id="IPR011011">
    <property type="entry name" value="Znf_FYVE_PHD"/>
</dbReference>
<dbReference type="SUPFAM" id="SSF57903">
    <property type="entry name" value="FYVE/PHD zinc finger"/>
    <property type="match status" value="1"/>
</dbReference>
<evidence type="ECO:0000256" key="4">
    <source>
        <dbReference type="ARBA" id="ARBA00023242"/>
    </source>
</evidence>
<protein>
    <submittedName>
        <fullName evidence="8">HORMA domain-containing protein</fullName>
    </submittedName>
</protein>
<organism evidence="8 9">
    <name type="scientific">Dendryphion nanum</name>
    <dbReference type="NCBI Taxonomy" id="256645"/>
    <lineage>
        <taxon>Eukaryota</taxon>
        <taxon>Fungi</taxon>
        <taxon>Dikarya</taxon>
        <taxon>Ascomycota</taxon>
        <taxon>Pezizomycotina</taxon>
        <taxon>Dothideomycetes</taxon>
        <taxon>Pleosporomycetidae</taxon>
        <taxon>Pleosporales</taxon>
        <taxon>Torulaceae</taxon>
        <taxon>Dendryphion</taxon>
    </lineage>
</organism>
<accession>A0A9P9EE64</accession>
<sequence length="617" mass="68875">MGKRQLARTTTKSAQKTATVQKQSTKHASASVPQQITSTKQSLELIQTTVHASISTLLFLKNLFMDSCFEMQKEIPGEAHVSYKDYAAGKSSKPTSSTNEPRGNSMVIMRRGRSSRLDQLLDWLEHGVFDALVKGRLRRLQISLSELDEGPTNILELYNFDFRSSNTNAINVQISNQQGHIGESPGSKITVQGVRAKIHSFAKSIITLNGGLPRLPNSVSLKLYMYLTRDTPEGYIPEGFELKPADDIFVMFPGGELGVDEYQIPSIDAGYHKVKLSSVFRATNSTNDGSQTPFPNMFMYGVQHSLLDGIDDEDKRVSTDSTPGVLERTPTADIPAQEPEPNQSSNMPVRLSGERARQAVENSTPSGTVQQSGGAIGTPIEPTDLNFRDRLRLMQPLSQIHDYVNDTQIQSSSPVTATLPQGMLFSQRTLQKLDQGRPSRSHTQSDGRSPDQIRCTCGDQNFEETQMVLCDYCGYWHHACCYGYSNHDDPRLSGSILHHACYECLLHDEEETLEKLQELAMYRRIIYAIDAQGCGSATGVMNAMHYKRNEVNKTIVTKVLRKLKHEGVLTQQSRSKKQGDKGWQIIKSTSLLEKYFDPFSEIAHLVKCSHHSRTSTY</sequence>
<name>A0A9P9EE64_9PLEO</name>
<feature type="domain" description="HORMA" evidence="7">
    <location>
        <begin position="40"/>
        <end position="278"/>
    </location>
</feature>
<dbReference type="EMBL" id="JAGMWT010000002">
    <property type="protein sequence ID" value="KAH7135833.1"/>
    <property type="molecule type" value="Genomic_DNA"/>
</dbReference>
<keyword evidence="5" id="KW-0469">Meiosis</keyword>
<dbReference type="Proteomes" id="UP000700596">
    <property type="component" value="Unassembled WGS sequence"/>
</dbReference>
<proteinExistence type="predicted"/>
<dbReference type="AlphaFoldDB" id="A0A9P9EE64"/>
<feature type="region of interest" description="Disordered" evidence="6">
    <location>
        <begin position="313"/>
        <end position="383"/>
    </location>
</feature>
<dbReference type="InterPro" id="IPR013083">
    <property type="entry name" value="Znf_RING/FYVE/PHD"/>
</dbReference>
<comment type="caution">
    <text evidence="8">The sequence shown here is derived from an EMBL/GenBank/DDBJ whole genome shotgun (WGS) entry which is preliminary data.</text>
</comment>
<keyword evidence="3" id="KW-0158">Chromosome</keyword>
<dbReference type="PROSITE" id="PS50815">
    <property type="entry name" value="HORMA"/>
    <property type="match status" value="1"/>
</dbReference>
<feature type="compositionally biased region" description="Polar residues" evidence="6">
    <location>
        <begin position="360"/>
        <end position="373"/>
    </location>
</feature>
<evidence type="ECO:0000256" key="3">
    <source>
        <dbReference type="ARBA" id="ARBA00022454"/>
    </source>
</evidence>
<dbReference type="OrthoDB" id="1928087at2759"/>
<evidence type="ECO:0000256" key="1">
    <source>
        <dbReference type="ARBA" id="ARBA00004123"/>
    </source>
</evidence>